<feature type="disulfide bond" evidence="13">
    <location>
        <begin position="964"/>
        <end position="982"/>
    </location>
</feature>
<comment type="caution">
    <text evidence="16">The sequence shown here is derived from an EMBL/GenBank/DDBJ whole genome shotgun (WGS) entry which is preliminary data.</text>
</comment>
<accession>A0A0L0BM89</accession>
<evidence type="ECO:0000256" key="9">
    <source>
        <dbReference type="PIRSR" id="PIRSR601548-3"/>
    </source>
</evidence>
<evidence type="ECO:0000256" key="11">
    <source>
        <dbReference type="PIRSR" id="PIRSR601548-5"/>
    </source>
</evidence>
<dbReference type="GO" id="GO:0006508">
    <property type="term" value="P:proteolysis"/>
    <property type="evidence" value="ECO:0007669"/>
    <property type="project" value="UniProtKB-KW"/>
</dbReference>
<dbReference type="PANTHER" id="PTHR10514">
    <property type="entry name" value="ANGIOTENSIN-CONVERTING ENZYME"/>
    <property type="match status" value="1"/>
</dbReference>
<evidence type="ECO:0000256" key="4">
    <source>
        <dbReference type="ARBA" id="ARBA00023180"/>
    </source>
</evidence>
<feature type="chain" id="PRO_5005534785" description="Angiotensin-converting enzyme" evidence="15">
    <location>
        <begin position="23"/>
        <end position="3134"/>
    </location>
</feature>
<feature type="disulfide bond" evidence="10 13">
    <location>
        <begin position="1592"/>
        <end position="1610"/>
    </location>
</feature>
<feature type="glycosylation site" description="N-linked (GlcNAc...) asparagine" evidence="6">
    <location>
        <position position="1309"/>
    </location>
</feature>
<dbReference type="SUPFAM" id="SSF55486">
    <property type="entry name" value="Metalloproteases ('zincins'), catalytic domain"/>
    <property type="match status" value="5"/>
</dbReference>
<evidence type="ECO:0000256" key="12">
    <source>
        <dbReference type="PIRSR" id="PIRSR601548-8"/>
    </source>
</evidence>
<feature type="glycosylation site" description="N-linked (GlcNAc...) asparagine; partial" evidence="6">
    <location>
        <position position="1394"/>
    </location>
</feature>
<feature type="disulfide bond" evidence="13">
    <location>
        <begin position="347"/>
        <end position="365"/>
    </location>
</feature>
<feature type="binding site" evidence="9">
    <location>
        <position position="1651"/>
    </location>
    <ligand>
        <name>Zn(2+)</name>
        <dbReference type="ChEBI" id="CHEBI:29105"/>
        <label>1</label>
        <note>catalytic</note>
    </ligand>
</feature>
<feature type="binding site" evidence="12">
    <location>
        <position position="1627"/>
    </location>
    <ligand>
        <name>Zn(2+)</name>
        <dbReference type="ChEBI" id="CHEBI:29105"/>
        <label>2</label>
        <note>catalytic</note>
    </ligand>
</feature>
<evidence type="ECO:0000256" key="7">
    <source>
        <dbReference type="PIRSR" id="PIRSR601548-11"/>
    </source>
</evidence>
<evidence type="ECO:0000256" key="15">
    <source>
        <dbReference type="SAM" id="SignalP"/>
    </source>
</evidence>
<keyword evidence="17" id="KW-1185">Reference proteome</keyword>
<dbReference type="PANTHER" id="PTHR10514:SF44">
    <property type="entry name" value="ANGIOTENSIN-CONVERTING ENZYME-RELATED"/>
    <property type="match status" value="1"/>
</dbReference>
<keyword evidence="14" id="KW-0482">Metalloprotease</keyword>
<feature type="active site" description="Proton acceptor 1" evidence="5">
    <location>
        <position position="1624"/>
    </location>
</feature>
<dbReference type="InterPro" id="IPR001548">
    <property type="entry name" value="Peptidase_M2"/>
</dbReference>
<feature type="disulfide bond" evidence="13">
    <location>
        <begin position="1150"/>
        <end position="1168"/>
    </location>
</feature>
<evidence type="ECO:0000256" key="5">
    <source>
        <dbReference type="PIRSR" id="PIRSR601548-1"/>
    </source>
</evidence>
<feature type="disulfide bond" evidence="13">
    <location>
        <begin position="3042"/>
        <end position="3060"/>
    </location>
</feature>
<proteinExistence type="inferred from homology"/>
<keyword evidence="4 6" id="KW-0325">Glycoprotein</keyword>
<feature type="disulfide bond" evidence="10 13">
    <location>
        <begin position="1778"/>
        <end position="1796"/>
    </location>
</feature>
<keyword evidence="9 14" id="KW-0862">Zinc</keyword>
<feature type="active site" description="Proton donor 1" evidence="7">
    <location>
        <position position="1125"/>
    </location>
</feature>
<protein>
    <recommendedName>
        <fullName evidence="14">Angiotensin-converting enzyme</fullName>
        <ecNumber evidence="14">3.4.-.-</ecNumber>
    </recommendedName>
</protein>
<dbReference type="GO" id="GO:0008241">
    <property type="term" value="F:peptidyl-dipeptidase activity"/>
    <property type="evidence" value="ECO:0007669"/>
    <property type="project" value="InterPro"/>
</dbReference>
<feature type="binding site" evidence="12">
    <location>
        <position position="1651"/>
    </location>
    <ligand>
        <name>Zn(2+)</name>
        <dbReference type="ChEBI" id="CHEBI:29105"/>
        <label>2</label>
        <note>catalytic</note>
    </ligand>
</feature>
<evidence type="ECO:0000256" key="1">
    <source>
        <dbReference type="ARBA" id="ARBA00008139"/>
    </source>
</evidence>
<dbReference type="EC" id="3.4.-.-" evidence="14"/>
<evidence type="ECO:0000313" key="16">
    <source>
        <dbReference type="EMBL" id="KNC21161.1"/>
    </source>
</evidence>
<evidence type="ECO:0000256" key="14">
    <source>
        <dbReference type="RuleBase" id="RU361144"/>
    </source>
</evidence>
<keyword evidence="3 10" id="KW-1015">Disulfide bond</keyword>
<dbReference type="GO" id="GO:0004180">
    <property type="term" value="F:carboxypeptidase activity"/>
    <property type="evidence" value="ECO:0007669"/>
    <property type="project" value="UniProtKB-KW"/>
</dbReference>
<feature type="disulfide bond" evidence="13">
    <location>
        <begin position="2232"/>
        <end position="2250"/>
    </location>
</feature>
<feature type="disulfide bond" evidence="13">
    <location>
        <begin position="2649"/>
        <end position="2657"/>
    </location>
</feature>
<keyword evidence="14" id="KW-0378">Hydrolase</keyword>
<dbReference type="OMA" id="HIGWTKS"/>
<feature type="disulfide bond" evidence="13">
    <location>
        <begin position="761"/>
        <end position="769"/>
    </location>
</feature>
<evidence type="ECO:0000256" key="3">
    <source>
        <dbReference type="ARBA" id="ARBA00023157"/>
    </source>
</evidence>
<keyword evidence="14" id="KW-0645">Protease</keyword>
<feature type="active site" description="Proton acceptor 2" evidence="7">
    <location>
        <position position="1624"/>
    </location>
</feature>
<feature type="disulfide bond" evidence="13">
    <location>
        <begin position="2857"/>
        <end position="2875"/>
    </location>
</feature>
<gene>
    <name evidence="16" type="ORF">FF38_00036</name>
</gene>
<keyword evidence="2 15" id="KW-0732">Signal</keyword>
<dbReference type="PRINTS" id="PR00791">
    <property type="entry name" value="PEPDIPTASEA"/>
</dbReference>
<dbReference type="GO" id="GO:0005615">
    <property type="term" value="C:extracellular space"/>
    <property type="evidence" value="ECO:0007669"/>
    <property type="project" value="TreeGrafter"/>
</dbReference>
<evidence type="ECO:0000256" key="2">
    <source>
        <dbReference type="ARBA" id="ARBA00022729"/>
    </source>
</evidence>
<feature type="active site" description="Proton donor 2" evidence="7">
    <location>
        <position position="1753"/>
    </location>
</feature>
<dbReference type="EMBL" id="JRES01001649">
    <property type="protein sequence ID" value="KNC21161.1"/>
    <property type="molecule type" value="Genomic_DNA"/>
</dbReference>
<evidence type="ECO:0000256" key="8">
    <source>
        <dbReference type="PIRSR" id="PIRSR601548-2"/>
    </source>
</evidence>
<reference evidence="16 17" key="1">
    <citation type="journal article" date="2015" name="Nat. Commun.">
        <title>Lucilia cuprina genome unlocks parasitic fly biology to underpin future interventions.</title>
        <authorList>
            <person name="Anstead C.A."/>
            <person name="Korhonen P.K."/>
            <person name="Young N.D."/>
            <person name="Hall R.S."/>
            <person name="Jex A.R."/>
            <person name="Murali S.C."/>
            <person name="Hughes D.S."/>
            <person name="Lee S.F."/>
            <person name="Perry T."/>
            <person name="Stroehlein A.J."/>
            <person name="Ansell B.R."/>
            <person name="Breugelmans B."/>
            <person name="Hofmann A."/>
            <person name="Qu J."/>
            <person name="Dugan S."/>
            <person name="Lee S.L."/>
            <person name="Chao H."/>
            <person name="Dinh H."/>
            <person name="Han Y."/>
            <person name="Doddapaneni H.V."/>
            <person name="Worley K.C."/>
            <person name="Muzny D.M."/>
            <person name="Ioannidis P."/>
            <person name="Waterhouse R.M."/>
            <person name="Zdobnov E.M."/>
            <person name="James P.J."/>
            <person name="Bagnall N.H."/>
            <person name="Kotze A.C."/>
            <person name="Gibbs R.A."/>
            <person name="Richards S."/>
            <person name="Batterham P."/>
            <person name="Gasser R.B."/>
        </authorList>
    </citation>
    <scope>NUCLEOTIDE SEQUENCE [LARGE SCALE GENOMIC DNA]</scope>
    <source>
        <strain evidence="16 17">LS</strain>
        <tissue evidence="16">Full body</tissue>
    </source>
</reference>
<dbReference type="GO" id="GO:0005886">
    <property type="term" value="C:plasma membrane"/>
    <property type="evidence" value="ECO:0007669"/>
    <property type="project" value="TreeGrafter"/>
</dbReference>
<feature type="disulfide bond" evidence="13">
    <location>
        <begin position="145"/>
        <end position="153"/>
    </location>
</feature>
<feature type="disulfide bond" evidence="13">
    <location>
        <begin position="2418"/>
        <end position="2436"/>
    </location>
</feature>
<evidence type="ECO:0000256" key="10">
    <source>
        <dbReference type="PIRSR" id="PIRSR601548-4"/>
    </source>
</evidence>
<dbReference type="OrthoDB" id="10029630at2759"/>
<organism evidence="16 17">
    <name type="scientific">Lucilia cuprina</name>
    <name type="common">Green bottle fly</name>
    <name type="synonym">Australian sheep blowfly</name>
    <dbReference type="NCBI Taxonomy" id="7375"/>
    <lineage>
        <taxon>Eukaryota</taxon>
        <taxon>Metazoa</taxon>
        <taxon>Ecdysozoa</taxon>
        <taxon>Arthropoda</taxon>
        <taxon>Hexapoda</taxon>
        <taxon>Insecta</taxon>
        <taxon>Pterygota</taxon>
        <taxon>Neoptera</taxon>
        <taxon>Endopterygota</taxon>
        <taxon>Diptera</taxon>
        <taxon>Brachycera</taxon>
        <taxon>Muscomorpha</taxon>
        <taxon>Oestroidea</taxon>
        <taxon>Calliphoridae</taxon>
        <taxon>Luciliinae</taxon>
        <taxon>Lucilia</taxon>
    </lineage>
</organism>
<evidence type="ECO:0000256" key="13">
    <source>
        <dbReference type="PROSITE-ProRule" id="PRU01355"/>
    </source>
</evidence>
<feature type="binding site" evidence="9">
    <location>
        <position position="1623"/>
    </location>
    <ligand>
        <name>Zn(2+)</name>
        <dbReference type="ChEBI" id="CHEBI:29105"/>
        <label>1</label>
        <note>catalytic</note>
    </ligand>
</feature>
<feature type="disulfide bond" evidence="13">
    <location>
        <begin position="1389"/>
        <end position="1397"/>
    </location>
</feature>
<dbReference type="Proteomes" id="UP000037069">
    <property type="component" value="Unassembled WGS sequence"/>
</dbReference>
<dbReference type="PROSITE" id="PS52011">
    <property type="entry name" value="PEPTIDASE_M2"/>
    <property type="match status" value="5"/>
</dbReference>
<feature type="glycosylation site" description="N-linked (GlcNAc...) asparagine" evidence="11">
    <location>
        <position position="1742"/>
    </location>
</feature>
<evidence type="ECO:0000256" key="6">
    <source>
        <dbReference type="PIRSR" id="PIRSR601548-10"/>
    </source>
</evidence>
<feature type="signal peptide" evidence="15">
    <location>
        <begin position="1"/>
        <end position="22"/>
    </location>
</feature>
<dbReference type="Pfam" id="PF01401">
    <property type="entry name" value="Peptidase_M2"/>
    <property type="match status" value="5"/>
</dbReference>
<feature type="disulfide bond" evidence="13">
    <location>
        <begin position="2029"/>
        <end position="2037"/>
    </location>
</feature>
<dbReference type="GO" id="GO:0046872">
    <property type="term" value="F:metal ion binding"/>
    <property type="evidence" value="ECO:0007669"/>
    <property type="project" value="UniProtKB-KW"/>
</dbReference>
<feature type="binding site" evidence="12">
    <location>
        <position position="1623"/>
    </location>
    <ligand>
        <name>Zn(2+)</name>
        <dbReference type="ChEBI" id="CHEBI:29105"/>
        <label>2</label>
        <note>catalytic</note>
    </ligand>
</feature>
<feature type="active site" description="Proton donor 1" evidence="5">
    <location>
        <position position="1753"/>
    </location>
</feature>
<dbReference type="CDD" id="cd06461">
    <property type="entry name" value="M2_ACE"/>
    <property type="match status" value="5"/>
</dbReference>
<feature type="active site" description="Proton acceptor 1" evidence="7">
    <location>
        <position position="996"/>
    </location>
</feature>
<keyword evidence="14" id="KW-0121">Carboxypeptidase</keyword>
<feature type="binding site" evidence="8">
    <location>
        <position position="1762"/>
    </location>
    <ligand>
        <name>chloride</name>
        <dbReference type="ChEBI" id="CHEBI:17996"/>
        <label>1</label>
    </ligand>
</feature>
<comment type="similarity">
    <text evidence="1 13 14">Belongs to the peptidase M2 family.</text>
</comment>
<feature type="binding site" evidence="8">
    <location>
        <position position="1464"/>
    </location>
    <ligand>
        <name>chloride</name>
        <dbReference type="ChEBI" id="CHEBI:17996"/>
        <label>1</label>
    </ligand>
</feature>
<dbReference type="GO" id="GO:0008237">
    <property type="term" value="F:metallopeptidase activity"/>
    <property type="evidence" value="ECO:0007669"/>
    <property type="project" value="UniProtKB-KW"/>
</dbReference>
<feature type="glycosylation site" description="N-linked (GlcNAc...) asparagine" evidence="11">
    <location>
        <position position="1393"/>
    </location>
</feature>
<feature type="binding site" evidence="9">
    <location>
        <position position="1627"/>
    </location>
    <ligand>
        <name>Zn(2+)</name>
        <dbReference type="ChEBI" id="CHEBI:29105"/>
        <label>1</label>
        <note>catalytic</note>
    </ligand>
</feature>
<sequence length="3134" mass="363706">MRMKFKLILQVTTLICLQLCLAALPQNCDDTCDANQPKAFFQQQNELLRQRKRAEYLLAYEYNTNVTEHNRLQMIAISAKNAKETKKLSEAIRNLGYDQLKNTNLQRQAKILADPGYDILPEDDFLTLQNAISSMQSNYASTKVCSYTNATDCTLALEPHIQERLSNSRDPKELSHYWKEWHDKAGTPMKENFAKYVELSRKAAKLNNFPSYGDYWIHFYEDPEFEKNLDEVFQSILPLYREIHGYVRHRLSQHYGPEVVPEKGNIPIHLLGNMWAQNWDEVIELLKPYPNISFVDVTAEMKKQDYTIKKMFELGDEFFQSLGMRALPSSFWNLSVLEKPEDRTIVCHASAWDLFADSDVRIKMCTEVDTHYLYVVHHELGHIQYYLLYENQPTAFRGAPNPGFHEAVGDVIALSVSSTKHLHAIGLSQVAELDEQSRINELFKMALKKIVFLPFAYTMDKYRYAVFRNEIASSAWNCAFWQMRSEYSGVEPPVARTDNDFDPPAKYHIDADVEYLRYFAAHIFQFQFHKAMCSKAGQYIKGDAHKTLDNCDIYKSKEAGEAFKNFLSAGASRHWTEVLTEFTGDKKMDPSALLEYFEPLREWLKEENRKQRIAVGWGMTDKCFYINNMKLLVVTLMASLALCHCAVKEEITAAEYLKNLNAEIAKRTNLETEASWAYGSNITDENERIKNEVSAEVAKFMKEVSLDIQKFNWRSYQSDDLRRQFKKLSTLGYAALSEQDYAELLSTLSAMESNFAKVRVCDYEDKTKCDLSLDPEIEMVISKSRDPEKLKYYWREFYDKAGAPTRKNFEKYIELNTKAAKLNGHKSGAEMWLAEYEDSTFEQQLEDIFEDIKPLYHQVHGYVRYRLRQHYGDDVVSETGPIPMHLLGNMWAQKWGNIADIVSPFPEKPLVDVSDEMVKQGYTPLKMFQMGDDFFTSMGLKKLPQTFWDKSILEKPTDGRDLVCHASAWDFFLVDDVRIKQCTRVTQSQFFTVHHELGHIQYYLQYQHQPFVYRAGANPGFHEAVGDVLSLSVSTPKHLERVGLLKNYVRDDEARINQLFLTALDKIVFLPFAFTMDKYRWALFRGEVDKSEWNCAFWKLREEYSGIEPPVVRNETDFDAPAKYHVSADIEYLRYLVSFIIQFQFYKSACIKAGQYDPTNPELPLDNCDIYGSLAAGEALERMLSMGASKPWPDALEAFNGERTMTGKAIAEYFEPLRVWLEAENKKNNVHIGWTKSDSKMRFSIIFSMRVFSINNMKLLVVTLMASLALCHCAVKEEITAAEYLKNLNAEIAKRTNWETEASWAYGSNITDENERIKNEVSAEVAKYMKEVSVDIKKFNWRSYQSEDLRRQFKKLSTLGYAALSEQDYAELLSTLSAMESNFAKVRVCDYKNNTKCDLSLDPEIEEVIVKSRDPEELKYYWREFYDKAGAPTRKNFEKYIELNTKAAKLNGYNSGAEMWLSAYEDPNFEQQLEDIFEDIKPLYHQVHGYVRYRLRQYYGDDVVSETGPIPMHLLGNMWAQTWGNIAEIVSPFPEKPLVDVSDEMVKQGYTPLKMFQMGDDFFTSMGLKKLPQTFWDKSILEKPTDGRDLVCHASAWDFFVTDDVRIKQCTRVTQDQFFTVHHELGHIQYYLQYQHQPFVYRTGANPGFHEAVGDVLSLSVSTPKHLERVGLLKNYVRDDEARINQLFLTALDKIAFLPFAFTMDKYRWALFRGQVDKSEWNCAFWKLREEYSGIEPPVVRNETDFDAPAKYHVSADVEYLRYLVSFIIQFQFYKSACIKAGQYDPTNPELPLDNCDIYGSLAAGEAMEKMLSMGASKPWPDALEAFNGERTMTGKAIAEYFEPLRVWLEAENKKNNVHIGWTKSDNHQCKSSRHDHDKGSARACIDWSSSRNIDNMKLLVVTLLASLALCHCGVKEEITAAEYLKNLNAEIAKRTNLETEASWAYGSNITDENERKKNEISAEVAKYMKEVSLDIQKFNWRTYQSDDLKRQFKMLSKLGYAALSEEDYAELLNTLSSMESNFAKVRVCDYKDETKCDLSLDPEIEEVITKSRDPEELKYYWREFYDKAGAPTRTAFEKYIELNTKAAKLNDYKSGAEMWLAEYEDDTIEQQLEDIFEDIKPLYHQVHGYVRYRLRQHYGDDVVSETGPIPMHLLGNMWAQQWSEIADIVSPFPEKPLIDVSNEMVKQGYTPLKMFQMGDDFFTSMGLKKLPQDFWDKSILEKPNDGRDLVCHASAWDFYLIDDVRIKQCTRVTQDQFFTVHHELGHIQYFLQYQHQPFVYRTGANPGFHEAVGDVLSLSVSTPKHLERVGLLKDYVRDDEARINQLFLTALDKIVFLPFAFTMDKYRWALFRGQVDKSNWNCAFWKLREEYSGIEPPVVRNESDFDAPAKYHVSADVEYLRYLVSFIIQFQFYKSACIKAGQYDPTNPELPLDNCDIYGSLAAGESFEKMLSMGASKPWPDALEAFNGERTMTGKAIAEYFEPLRVWLEAENKKNNVHIGWTKSDIYKMDLRFLLLGSLVLFLLVGCQAAIADNELEVSNFLEAVNHRLAFLYNKEVMANWQNEIKGPNDLIAMLQSEIATQQIMRFIHSISTKVAKFKRISLENKDLKRQLDLIPEVGYEVLPVEDLELLYAVTSNMSDIYKNVKLCSFREKERCDLRLIPEVQNILHSTDDVREIEYYWLEWRRKTGIAAREDFHKFVELYRKTAKMNGFSKPSDFWHKDIGESSSTISTHLERFMSDLKPLFVQFHAYIRGQLRLKYGPELIEYNKPYPQQLAEIFIGNAFHLGEAGWSMDVPFNMTKLPNITDSLLKRGVTNAQINFWNAKEFFRSLGMPPLEENFWQDSCEAKADLEDDHCWHKAWSFYGLNHVNFSYCPLISEPTFFNMFEALSDVYYYRAYENLTTLYQEEPIPNLSDALGKFFSLTASSPKYLERLKLVDSSYSTKEARINRLYVHGLRTIFLIPVFYILERYRLDVIDKHIDINDNCAYWRLTEDYTGAEPPVSRSNSDFDAPAKLLMEVDDQYTTQIYSIVLQYQLLEHFCSLTGEYVKGDPEKPLDMCDLTGYHVVGEKIYKAMSLGSSVGFKDVLKVLVDTDELNINGLLEYYRPLFEWLKEVNEKQNNEVGWQKSEKCQP</sequence>
<name>A0A0L0BM89_LUCCU</name>
<feature type="disulfide bond" evidence="13">
    <location>
        <begin position="533"/>
        <end position="551"/>
    </location>
</feature>
<evidence type="ECO:0000313" key="17">
    <source>
        <dbReference type="Proteomes" id="UP000037069"/>
    </source>
</evidence>
<keyword evidence="9 14" id="KW-0479">Metal-binding</keyword>